<dbReference type="RefSeq" id="WP_006248251.1">
    <property type="nucleotide sequence ID" value="NZ_CP011098.1"/>
</dbReference>
<dbReference type="CDD" id="cd03011">
    <property type="entry name" value="TlpA_like_ScsD_MtbDsbE"/>
    <property type="match status" value="1"/>
</dbReference>
<dbReference type="SUPFAM" id="SSF52833">
    <property type="entry name" value="Thioredoxin-like"/>
    <property type="match status" value="1"/>
</dbReference>
<dbReference type="Proteomes" id="UP000315164">
    <property type="component" value="Unassembled WGS sequence"/>
</dbReference>
<protein>
    <submittedName>
        <fullName evidence="3">Cytochrome c biogenesis protein CcmG</fullName>
    </submittedName>
    <submittedName>
        <fullName evidence="5">Protein disulfide oxidoreductase</fullName>
    </submittedName>
</protein>
<dbReference type="KEGG" id="mhay:VK67_00515"/>
<dbReference type="InterPro" id="IPR050553">
    <property type="entry name" value="Thioredoxin_ResA/DsbE_sf"/>
</dbReference>
<proteinExistence type="predicted"/>
<keyword evidence="1" id="KW-0472">Membrane</keyword>
<dbReference type="KEGG" id="mhaq:WC39_00510"/>
<dbReference type="GO" id="GO:0016491">
    <property type="term" value="F:oxidoreductase activity"/>
    <property type="evidence" value="ECO:0007669"/>
    <property type="project" value="InterPro"/>
</dbReference>
<evidence type="ECO:0000313" key="3">
    <source>
        <dbReference type="EMBL" id="STY66543.1"/>
    </source>
</evidence>
<keyword evidence="1" id="KW-1133">Transmembrane helix</keyword>
<evidence type="ECO:0000313" key="7">
    <source>
        <dbReference type="Proteomes" id="UP000315164"/>
    </source>
</evidence>
<dbReference type="Pfam" id="PF00578">
    <property type="entry name" value="AhpC-TSA"/>
    <property type="match status" value="1"/>
</dbReference>
<dbReference type="PANTHER" id="PTHR42852">
    <property type="entry name" value="THIOL:DISULFIDE INTERCHANGE PROTEIN DSBE"/>
    <property type="match status" value="1"/>
</dbReference>
<dbReference type="EMBL" id="VAJI01000027">
    <property type="protein sequence ID" value="TRB35555.1"/>
    <property type="molecule type" value="Genomic_DNA"/>
</dbReference>
<feature type="domain" description="Thioredoxin" evidence="2">
    <location>
        <begin position="30"/>
        <end position="171"/>
    </location>
</feature>
<dbReference type="Gene3D" id="3.40.30.10">
    <property type="entry name" value="Glutaredoxin"/>
    <property type="match status" value="1"/>
</dbReference>
<dbReference type="GeneID" id="67367733"/>
<dbReference type="InterPro" id="IPR036249">
    <property type="entry name" value="Thioredoxin-like_sf"/>
</dbReference>
<dbReference type="Proteomes" id="UP000254031">
    <property type="component" value="Unassembled WGS sequence"/>
</dbReference>
<dbReference type="PROSITE" id="PS51352">
    <property type="entry name" value="THIOREDOXIN_2"/>
    <property type="match status" value="1"/>
</dbReference>
<evidence type="ECO:0000313" key="6">
    <source>
        <dbReference type="Proteomes" id="UP000254031"/>
    </source>
</evidence>
<evidence type="ECO:0000259" key="2">
    <source>
        <dbReference type="PROSITE" id="PS51352"/>
    </source>
</evidence>
<dbReference type="PANTHER" id="PTHR42852:SF17">
    <property type="entry name" value="THIOREDOXIN-LIKE PROTEIN HI_1115"/>
    <property type="match status" value="1"/>
</dbReference>
<name>A0A248ZXU1_MANHA</name>
<accession>A0A248ZXU1</accession>
<dbReference type="EMBL" id="UGPL01000006">
    <property type="protein sequence ID" value="STY66543.1"/>
    <property type="molecule type" value="Genomic_DNA"/>
</dbReference>
<feature type="transmembrane region" description="Helical" evidence="1">
    <location>
        <begin position="14"/>
        <end position="31"/>
    </location>
</feature>
<dbReference type="Proteomes" id="UP000318394">
    <property type="component" value="Unassembled WGS sequence"/>
</dbReference>
<dbReference type="AlphaFoldDB" id="A0A248ZXU1"/>
<dbReference type="OrthoDB" id="9796554at2"/>
<evidence type="ECO:0000313" key="5">
    <source>
        <dbReference type="EMBL" id="TRB73357.1"/>
    </source>
</evidence>
<reference evidence="7 8" key="2">
    <citation type="journal article" date="2019" name="Vet. Microbiol.">
        <title>Genetic characterization of susceptible and multi-drug resistant Mannheimia haemolytica isolated from high-risk stocker calves prior to and after antimicrobial metaphylaxis.</title>
        <authorList>
            <person name="Snyder E.R."/>
            <person name="Alvarez-Narvaez S."/>
            <person name="Credille B.C."/>
        </authorList>
    </citation>
    <scope>NUCLEOTIDE SEQUENCE [LARGE SCALE GENOMIC DNA]</scope>
    <source>
        <strain evidence="5 7">UGA-R5-128-1</strain>
        <strain evidence="4 8">UGA-R7-163-1</strain>
    </source>
</reference>
<evidence type="ECO:0000256" key="1">
    <source>
        <dbReference type="SAM" id="Phobius"/>
    </source>
</evidence>
<evidence type="ECO:0000313" key="4">
    <source>
        <dbReference type="EMBL" id="TRB35555.1"/>
    </source>
</evidence>
<dbReference type="GO" id="GO:0016209">
    <property type="term" value="F:antioxidant activity"/>
    <property type="evidence" value="ECO:0007669"/>
    <property type="project" value="InterPro"/>
</dbReference>
<reference evidence="3 6" key="1">
    <citation type="submission" date="2018-06" db="EMBL/GenBank/DDBJ databases">
        <authorList>
            <consortium name="Pathogen Informatics"/>
            <person name="Doyle S."/>
        </authorList>
    </citation>
    <scope>NUCLEOTIDE SEQUENCE [LARGE SCALE GENOMIC DNA]</scope>
    <source>
        <strain evidence="3 6">NCTC9380</strain>
    </source>
</reference>
<keyword evidence="8" id="KW-1185">Reference proteome</keyword>
<keyword evidence="1" id="KW-0812">Transmembrane</keyword>
<dbReference type="InterPro" id="IPR013766">
    <property type="entry name" value="Thioredoxin_domain"/>
</dbReference>
<dbReference type="EMBL" id="VAJB01000025">
    <property type="protein sequence ID" value="TRB73357.1"/>
    <property type="molecule type" value="Genomic_DNA"/>
</dbReference>
<evidence type="ECO:0000313" key="8">
    <source>
        <dbReference type="Proteomes" id="UP000318394"/>
    </source>
</evidence>
<organism evidence="5 7">
    <name type="scientific">Mannheimia haemolytica</name>
    <name type="common">Pasteurella haemolytica</name>
    <dbReference type="NCBI Taxonomy" id="75985"/>
    <lineage>
        <taxon>Bacteria</taxon>
        <taxon>Pseudomonadati</taxon>
        <taxon>Pseudomonadota</taxon>
        <taxon>Gammaproteobacteria</taxon>
        <taxon>Pasteurellales</taxon>
        <taxon>Pasteurellaceae</taxon>
        <taxon>Mannheimia</taxon>
    </lineage>
</organism>
<dbReference type="InterPro" id="IPR000866">
    <property type="entry name" value="AhpC/TSA"/>
</dbReference>
<sequence>MQKKSLISRLLKNIFLYGSLFIIISLVVDWYRSPSAPAQFEQTVHYDIQHQPKVIAQLSHEKPMLLYFWGSWCHYCQVVSPNIQQLANDGTEVLGVALKSGDENDVQAYLNENGYTFATLNDPSGDFSRGWNIQATPTILIIKDGKIAHHTTGYTSYLSLKFRLWLADVLY</sequence>
<gene>
    <name evidence="3" type="primary">dsbE_3</name>
    <name evidence="5" type="ORF">FEA53_10340</name>
    <name evidence="4" type="ORF">FEB89_10620</name>
    <name evidence="3" type="ORF">NCTC9380_01860</name>
</gene>